<sequence length="116" mass="13203">MLGMVSSNQNCGFVSNFGSNRKKGGRLKCTLSFLHFTTKHQTSSYYSYEPGISLACNISLMVGKRHLQKFYRMPEGDLPTPLATIWRQNEGARKCENYGPIYTKNRDIAIRLENSM</sequence>
<evidence type="ECO:0000313" key="1">
    <source>
        <dbReference type="EMBL" id="GBM90354.1"/>
    </source>
</evidence>
<dbReference type="AlphaFoldDB" id="A0A4Y2JK83"/>
<dbReference type="Proteomes" id="UP000499080">
    <property type="component" value="Unassembled WGS sequence"/>
</dbReference>
<gene>
    <name evidence="1" type="ORF">AVEN_176462_1</name>
</gene>
<evidence type="ECO:0000313" key="2">
    <source>
        <dbReference type="Proteomes" id="UP000499080"/>
    </source>
</evidence>
<organism evidence="1 2">
    <name type="scientific">Araneus ventricosus</name>
    <name type="common">Orbweaver spider</name>
    <name type="synonym">Epeira ventricosa</name>
    <dbReference type="NCBI Taxonomy" id="182803"/>
    <lineage>
        <taxon>Eukaryota</taxon>
        <taxon>Metazoa</taxon>
        <taxon>Ecdysozoa</taxon>
        <taxon>Arthropoda</taxon>
        <taxon>Chelicerata</taxon>
        <taxon>Arachnida</taxon>
        <taxon>Araneae</taxon>
        <taxon>Araneomorphae</taxon>
        <taxon>Entelegynae</taxon>
        <taxon>Araneoidea</taxon>
        <taxon>Araneidae</taxon>
        <taxon>Araneus</taxon>
    </lineage>
</organism>
<reference evidence="1 2" key="1">
    <citation type="journal article" date="2019" name="Sci. Rep.">
        <title>Orb-weaving spider Araneus ventricosus genome elucidates the spidroin gene catalogue.</title>
        <authorList>
            <person name="Kono N."/>
            <person name="Nakamura H."/>
            <person name="Ohtoshi R."/>
            <person name="Moran D.A.P."/>
            <person name="Shinohara A."/>
            <person name="Yoshida Y."/>
            <person name="Fujiwara M."/>
            <person name="Mori M."/>
            <person name="Tomita M."/>
            <person name="Arakawa K."/>
        </authorList>
    </citation>
    <scope>NUCLEOTIDE SEQUENCE [LARGE SCALE GENOMIC DNA]</scope>
</reference>
<proteinExistence type="predicted"/>
<comment type="caution">
    <text evidence="1">The sequence shown here is derived from an EMBL/GenBank/DDBJ whole genome shotgun (WGS) entry which is preliminary data.</text>
</comment>
<protein>
    <submittedName>
        <fullName evidence="1">Uncharacterized protein</fullName>
    </submittedName>
</protein>
<name>A0A4Y2JK83_ARAVE</name>
<dbReference type="EMBL" id="BGPR01003613">
    <property type="protein sequence ID" value="GBM90354.1"/>
    <property type="molecule type" value="Genomic_DNA"/>
</dbReference>
<accession>A0A4Y2JK83</accession>
<keyword evidence="2" id="KW-1185">Reference proteome</keyword>